<dbReference type="SMART" id="SM00304">
    <property type="entry name" value="HAMP"/>
    <property type="match status" value="1"/>
</dbReference>
<gene>
    <name evidence="14" type="ORF">STIAU_8457</name>
</gene>
<dbReference type="InterPro" id="IPR003594">
    <property type="entry name" value="HATPase_dom"/>
</dbReference>
<feature type="transmembrane region" description="Helical" evidence="11">
    <location>
        <begin position="158"/>
        <end position="176"/>
    </location>
</feature>
<evidence type="ECO:0000256" key="1">
    <source>
        <dbReference type="ARBA" id="ARBA00000085"/>
    </source>
</evidence>
<evidence type="ECO:0000256" key="11">
    <source>
        <dbReference type="SAM" id="Phobius"/>
    </source>
</evidence>
<dbReference type="SUPFAM" id="SSF158472">
    <property type="entry name" value="HAMP domain-like"/>
    <property type="match status" value="1"/>
</dbReference>
<dbReference type="InterPro" id="IPR003661">
    <property type="entry name" value="HisK_dim/P_dom"/>
</dbReference>
<dbReference type="PROSITE" id="PS50109">
    <property type="entry name" value="HIS_KIN"/>
    <property type="match status" value="1"/>
</dbReference>
<dbReference type="GO" id="GO:0005524">
    <property type="term" value="F:ATP binding"/>
    <property type="evidence" value="ECO:0007669"/>
    <property type="project" value="UniProtKB-KW"/>
</dbReference>
<evidence type="ECO:0000259" key="13">
    <source>
        <dbReference type="PROSITE" id="PS50885"/>
    </source>
</evidence>
<dbReference type="CDD" id="cd06225">
    <property type="entry name" value="HAMP"/>
    <property type="match status" value="1"/>
</dbReference>
<evidence type="ECO:0000256" key="6">
    <source>
        <dbReference type="ARBA" id="ARBA00022679"/>
    </source>
</evidence>
<dbReference type="Pfam" id="PF00512">
    <property type="entry name" value="HisKA"/>
    <property type="match status" value="1"/>
</dbReference>
<name>Q08ZT6_STIAD</name>
<accession>Q08ZT6</accession>
<dbReference type="Gene3D" id="1.10.8.500">
    <property type="entry name" value="HAMP domain in histidine kinase"/>
    <property type="match status" value="1"/>
</dbReference>
<dbReference type="Gene3D" id="3.30.565.10">
    <property type="entry name" value="Histidine kinase-like ATPase, C-terminal domain"/>
    <property type="match status" value="1"/>
</dbReference>
<dbReference type="PATRIC" id="fig|378806.16.peg.5064"/>
<keyword evidence="9" id="KW-0067">ATP-binding</keyword>
<proteinExistence type="predicted"/>
<dbReference type="Gene3D" id="1.10.287.130">
    <property type="match status" value="1"/>
</dbReference>
<keyword evidence="8 14" id="KW-0418">Kinase</keyword>
<feature type="domain" description="Histidine kinase" evidence="12">
    <location>
        <begin position="237"/>
        <end position="422"/>
    </location>
</feature>
<feature type="region of interest" description="Disordered" evidence="10">
    <location>
        <begin position="456"/>
        <end position="497"/>
    </location>
</feature>
<dbReference type="SMART" id="SM00387">
    <property type="entry name" value="HATPase_c"/>
    <property type="match status" value="1"/>
</dbReference>
<dbReference type="InterPro" id="IPR003660">
    <property type="entry name" value="HAMP_dom"/>
</dbReference>
<dbReference type="PANTHER" id="PTHR44936:SF10">
    <property type="entry name" value="SENSOR PROTEIN RSTB"/>
    <property type="match status" value="1"/>
</dbReference>
<comment type="subcellular location">
    <subcellularLocation>
        <location evidence="2">Cell membrane</location>
        <topology evidence="2">Multi-pass membrane protein</topology>
    </subcellularLocation>
</comment>
<evidence type="ECO:0000256" key="10">
    <source>
        <dbReference type="SAM" id="MobiDB-lite"/>
    </source>
</evidence>
<reference evidence="14 15" key="1">
    <citation type="submission" date="2006-04" db="EMBL/GenBank/DDBJ databases">
        <authorList>
            <person name="Nierman W.C."/>
        </authorList>
    </citation>
    <scope>NUCLEOTIDE SEQUENCE [LARGE SCALE GENOMIC DNA]</scope>
    <source>
        <strain evidence="14 15">DW4/3-1</strain>
    </source>
</reference>
<dbReference type="PANTHER" id="PTHR44936">
    <property type="entry name" value="SENSOR PROTEIN CREC"/>
    <property type="match status" value="1"/>
</dbReference>
<comment type="catalytic activity">
    <reaction evidence="1">
        <text>ATP + protein L-histidine = ADP + protein N-phospho-L-histidine.</text>
        <dbReference type="EC" id="2.7.13.3"/>
    </reaction>
</comment>
<keyword evidence="6" id="KW-0808">Transferase</keyword>
<dbReference type="SUPFAM" id="SSF47384">
    <property type="entry name" value="Homodimeric domain of signal transducing histidine kinase"/>
    <property type="match status" value="1"/>
</dbReference>
<dbReference type="GO" id="GO:0000155">
    <property type="term" value="F:phosphorelay sensor kinase activity"/>
    <property type="evidence" value="ECO:0007669"/>
    <property type="project" value="InterPro"/>
</dbReference>
<dbReference type="SUPFAM" id="SSF55874">
    <property type="entry name" value="ATPase domain of HSP90 chaperone/DNA topoisomerase II/histidine kinase"/>
    <property type="match status" value="1"/>
</dbReference>
<keyword evidence="5" id="KW-0597">Phosphoprotein</keyword>
<evidence type="ECO:0000256" key="9">
    <source>
        <dbReference type="ARBA" id="ARBA00022840"/>
    </source>
</evidence>
<feature type="region of interest" description="Disordered" evidence="10">
    <location>
        <begin position="410"/>
        <end position="440"/>
    </location>
</feature>
<feature type="transmembrane region" description="Helical" evidence="11">
    <location>
        <begin position="15"/>
        <end position="37"/>
    </location>
</feature>
<dbReference type="InterPro" id="IPR005467">
    <property type="entry name" value="His_kinase_dom"/>
</dbReference>
<dbReference type="AlphaFoldDB" id="Q08ZT6"/>
<keyword evidence="4" id="KW-1003">Cell membrane</keyword>
<evidence type="ECO:0000256" key="8">
    <source>
        <dbReference type="ARBA" id="ARBA00022777"/>
    </source>
</evidence>
<dbReference type="InterPro" id="IPR036097">
    <property type="entry name" value="HisK_dim/P_sf"/>
</dbReference>
<dbReference type="RefSeq" id="WP_002614703.1">
    <property type="nucleotide sequence ID" value="NZ_AAMD01000067.1"/>
</dbReference>
<protein>
    <recommendedName>
        <fullName evidence="3">histidine kinase</fullName>
        <ecNumber evidence="3">2.7.13.3</ecNumber>
    </recommendedName>
</protein>
<dbReference type="SMART" id="SM00388">
    <property type="entry name" value="HisKA"/>
    <property type="match status" value="1"/>
</dbReference>
<sequence length="497" mass="54904">MSEGGHRRRWLPGPLLLRIYLVGLAQLLLIALSLMGIRRLEDNDFNKRFAGRHPAYFSAEWSRLLTQPGELQDAMDRSRRILSRATVRSLDGGLLASSASPPLEALSPEQLRRLMQERIVTFDEPHLTAVAMPESGPVEAYAVFMQRPPPPGPPGNPALPIVLMLVCTGITSLLLTRTLAPPLQRLAKVARAFGSGKLDIRTGLRRRDELGQVAEAFDEMADRIAHLLSSQKQLLANVSHELRTPLARIRVALDLVEEGDAQLARESISDITTDLAELDRLIDDVLTAARLDITPEQVPGATPPLRRELLDARTLVDKAAARFSTTWPKHKLEVTLEGTLPTLDADPVLLRRALDNLLDNAGKYSEPGTTVRLRAQALPTGLQLEVIDEGIGIDASDLPHLFTPFFRSDRSRARTTGGRGPGARARTPHHRRARGETSPWRANRARALRSGCFCPPRPWIHPPSRTKPRPPRPGEPKHRNLPRRSAFSDGGSLFTCG</sequence>
<evidence type="ECO:0000259" key="12">
    <source>
        <dbReference type="PROSITE" id="PS50109"/>
    </source>
</evidence>
<dbReference type="GO" id="GO:0005886">
    <property type="term" value="C:plasma membrane"/>
    <property type="evidence" value="ECO:0007669"/>
    <property type="project" value="UniProtKB-SubCell"/>
</dbReference>
<dbReference type="PROSITE" id="PS50885">
    <property type="entry name" value="HAMP"/>
    <property type="match status" value="1"/>
</dbReference>
<dbReference type="Pfam" id="PF00672">
    <property type="entry name" value="HAMP"/>
    <property type="match status" value="1"/>
</dbReference>
<evidence type="ECO:0000256" key="5">
    <source>
        <dbReference type="ARBA" id="ARBA00022553"/>
    </source>
</evidence>
<keyword evidence="11" id="KW-0472">Membrane</keyword>
<evidence type="ECO:0000256" key="2">
    <source>
        <dbReference type="ARBA" id="ARBA00004651"/>
    </source>
</evidence>
<dbReference type="EC" id="2.7.13.3" evidence="3"/>
<dbReference type="CDD" id="cd00082">
    <property type="entry name" value="HisKA"/>
    <property type="match status" value="1"/>
</dbReference>
<keyword evidence="11" id="KW-0812">Transmembrane</keyword>
<comment type="caution">
    <text evidence="14">The sequence shown here is derived from an EMBL/GenBank/DDBJ whole genome shotgun (WGS) entry which is preliminary data.</text>
</comment>
<evidence type="ECO:0000313" key="14">
    <source>
        <dbReference type="EMBL" id="EAU66000.1"/>
    </source>
</evidence>
<dbReference type="Proteomes" id="UP000032702">
    <property type="component" value="Unassembled WGS sequence"/>
</dbReference>
<keyword evidence="11" id="KW-1133">Transmembrane helix</keyword>
<evidence type="ECO:0000256" key="7">
    <source>
        <dbReference type="ARBA" id="ARBA00022741"/>
    </source>
</evidence>
<dbReference type="InterPro" id="IPR050980">
    <property type="entry name" value="2C_sensor_his_kinase"/>
</dbReference>
<dbReference type="InterPro" id="IPR036890">
    <property type="entry name" value="HATPase_C_sf"/>
</dbReference>
<keyword evidence="7" id="KW-0547">Nucleotide-binding</keyword>
<evidence type="ECO:0000313" key="15">
    <source>
        <dbReference type="Proteomes" id="UP000032702"/>
    </source>
</evidence>
<organism evidence="14 15">
    <name type="scientific">Stigmatella aurantiaca (strain DW4/3-1)</name>
    <dbReference type="NCBI Taxonomy" id="378806"/>
    <lineage>
        <taxon>Bacteria</taxon>
        <taxon>Pseudomonadati</taxon>
        <taxon>Myxococcota</taxon>
        <taxon>Myxococcia</taxon>
        <taxon>Myxococcales</taxon>
        <taxon>Cystobacterineae</taxon>
        <taxon>Archangiaceae</taxon>
        <taxon>Stigmatella</taxon>
    </lineage>
</organism>
<dbReference type="EMBL" id="AAMD01000067">
    <property type="protein sequence ID" value="EAU66000.1"/>
    <property type="molecule type" value="Genomic_DNA"/>
</dbReference>
<evidence type="ECO:0000256" key="3">
    <source>
        <dbReference type="ARBA" id="ARBA00012438"/>
    </source>
</evidence>
<evidence type="ECO:0000256" key="4">
    <source>
        <dbReference type="ARBA" id="ARBA00022475"/>
    </source>
</evidence>
<dbReference type="Pfam" id="PF02518">
    <property type="entry name" value="HATPase_c"/>
    <property type="match status" value="1"/>
</dbReference>
<feature type="domain" description="HAMP" evidence="13">
    <location>
        <begin position="177"/>
        <end position="229"/>
    </location>
</feature>